<evidence type="ECO:0000313" key="3">
    <source>
        <dbReference type="Proteomes" id="UP000007523"/>
    </source>
</evidence>
<name>H6NAC6_9BACL</name>
<accession>H6NAC6</accession>
<dbReference type="EMBL" id="CP003235">
    <property type="protein sequence ID" value="AFC29372.1"/>
    <property type="molecule type" value="Genomic_DNA"/>
</dbReference>
<keyword evidence="1" id="KW-0732">Signal</keyword>
<evidence type="ECO:0000256" key="1">
    <source>
        <dbReference type="SAM" id="SignalP"/>
    </source>
</evidence>
<reference evidence="2 3" key="1">
    <citation type="journal article" date="2012" name="J. Bacteriol.">
        <title>Complete Genome Sequence of Paenibacillus mucilaginosus 3016, a Bacterium Functional as Microbial Fertilizer.</title>
        <authorList>
            <person name="Ma M."/>
            <person name="Wang Z."/>
            <person name="Li L."/>
            <person name="Jiang X."/>
            <person name="Guan D."/>
            <person name="Cao F."/>
            <person name="Chen H."/>
            <person name="Wang X."/>
            <person name="Shen D."/>
            <person name="Du B."/>
            <person name="Li J."/>
        </authorList>
    </citation>
    <scope>NUCLEOTIDE SEQUENCE [LARGE SCALE GENOMIC DNA]</scope>
    <source>
        <strain evidence="2 3">3016</strain>
    </source>
</reference>
<protein>
    <submittedName>
        <fullName evidence="2">Uncharacterized protein</fullName>
    </submittedName>
</protein>
<feature type="signal peptide" evidence="1">
    <location>
        <begin position="1"/>
        <end position="27"/>
    </location>
</feature>
<dbReference type="AlphaFoldDB" id="H6NAC6"/>
<keyword evidence="3" id="KW-1185">Reference proteome</keyword>
<dbReference type="Proteomes" id="UP000007523">
    <property type="component" value="Chromosome"/>
</dbReference>
<proteinExistence type="predicted"/>
<dbReference type="SUPFAM" id="SSF49464">
    <property type="entry name" value="Carboxypeptidase regulatory domain-like"/>
    <property type="match status" value="1"/>
</dbReference>
<evidence type="ECO:0000313" key="2">
    <source>
        <dbReference type="EMBL" id="AFC29372.1"/>
    </source>
</evidence>
<dbReference type="RefSeq" id="WP_014369706.1">
    <property type="nucleotide sequence ID" value="NC_016935.1"/>
</dbReference>
<dbReference type="KEGG" id="pmq:PM3016_2486"/>
<organism evidence="2 3">
    <name type="scientific">Paenibacillus mucilaginosus 3016</name>
    <dbReference type="NCBI Taxonomy" id="1116391"/>
    <lineage>
        <taxon>Bacteria</taxon>
        <taxon>Bacillati</taxon>
        <taxon>Bacillota</taxon>
        <taxon>Bacilli</taxon>
        <taxon>Bacillales</taxon>
        <taxon>Paenibacillaceae</taxon>
        <taxon>Paenibacillus</taxon>
    </lineage>
</organism>
<dbReference type="HOGENOM" id="CLU_1480645_0_0_9"/>
<feature type="chain" id="PRO_5003604629" evidence="1">
    <location>
        <begin position="28"/>
        <end position="207"/>
    </location>
</feature>
<gene>
    <name evidence="2" type="ORF">PM3016_2486</name>
</gene>
<sequence length="207" mass="23088">MTAFTFLKQTTCVVLGVFLLSGTSVLAASEKSVPEQLASMVAQIQELSKKIDLFEHTLVKKSDFEALKQTVAAQQKAIDELRNNNHPTPPSQAPVVKFKLKVTDNVWELTPLPNIRVIVNDATGTKRYTAISGADGKVAFDLPPGQYWYTYEVLDANGEVIETTAVRNMLEGNVYVDQAAMLEWNNMEKLLSVPMIFYTDPQYVKQD</sequence>
<dbReference type="InterPro" id="IPR008969">
    <property type="entry name" value="CarboxyPept-like_regulatory"/>
</dbReference>